<dbReference type="EMBL" id="CP053586">
    <property type="protein sequence ID" value="WNZ24241.1"/>
    <property type="molecule type" value="Genomic_DNA"/>
</dbReference>
<comment type="similarity">
    <text evidence="1">Belongs to the SufE family.</text>
</comment>
<sequence>MVGTSSPLPPALAQIVQRFQRVSDPKQRYEQLISLAKRLDPLPEAAKIPENKVSGCVSQVYITADLVDGKVKYQGDSDSQLVKGLVALLIKGLDGLPPEEILQVTPDFIQATGLNVSLTPSRANGFYNIFRMMQQKAYQLQGAAS</sequence>
<reference evidence="3" key="1">
    <citation type="submission" date="2020-05" db="EMBL/GenBank/DDBJ databases">
        <authorList>
            <person name="Zhu T."/>
            <person name="Keshari N."/>
            <person name="Lu X."/>
        </authorList>
    </citation>
    <scope>NUCLEOTIDE SEQUENCE</scope>
    <source>
        <strain evidence="3">NK1-12</strain>
    </source>
</reference>
<dbReference type="InterPro" id="IPR003808">
    <property type="entry name" value="Fe-S_metab-assoc_dom"/>
</dbReference>
<gene>
    <name evidence="3" type="ORF">HJG54_16175</name>
</gene>
<evidence type="ECO:0000259" key="2">
    <source>
        <dbReference type="Pfam" id="PF02657"/>
    </source>
</evidence>
<accession>A0AA97AIV5</accession>
<dbReference type="SUPFAM" id="SSF82649">
    <property type="entry name" value="SufE/NifU"/>
    <property type="match status" value="1"/>
</dbReference>
<dbReference type="Gene3D" id="3.90.1010.10">
    <property type="match status" value="1"/>
</dbReference>
<organism evidence="3">
    <name type="scientific">Leptolyngbya sp. NK1-12</name>
    <dbReference type="NCBI Taxonomy" id="2547451"/>
    <lineage>
        <taxon>Bacteria</taxon>
        <taxon>Bacillati</taxon>
        <taxon>Cyanobacteriota</taxon>
        <taxon>Cyanophyceae</taxon>
        <taxon>Leptolyngbyales</taxon>
        <taxon>Leptolyngbyaceae</taxon>
        <taxon>Leptolyngbya group</taxon>
        <taxon>Leptolyngbya</taxon>
    </lineage>
</organism>
<proteinExistence type="inferred from homology"/>
<dbReference type="Pfam" id="PF02657">
    <property type="entry name" value="SufE"/>
    <property type="match status" value="1"/>
</dbReference>
<evidence type="ECO:0000256" key="1">
    <source>
        <dbReference type="ARBA" id="ARBA00010282"/>
    </source>
</evidence>
<dbReference type="PANTHER" id="PTHR43597">
    <property type="entry name" value="SULFUR ACCEPTOR PROTEIN CSDE"/>
    <property type="match status" value="1"/>
</dbReference>
<evidence type="ECO:0000313" key="3">
    <source>
        <dbReference type="EMBL" id="WNZ24241.1"/>
    </source>
</evidence>
<dbReference type="AlphaFoldDB" id="A0AA97AIV5"/>
<feature type="domain" description="Fe-S metabolism associated" evidence="2">
    <location>
        <begin position="16"/>
        <end position="135"/>
    </location>
</feature>
<name>A0AA97AIV5_9CYAN</name>
<dbReference type="RefSeq" id="WP_316429949.1">
    <property type="nucleotide sequence ID" value="NZ_CP053586.1"/>
</dbReference>
<dbReference type="PANTHER" id="PTHR43597:SF5">
    <property type="entry name" value="SUFE-LIKE PROTEIN 2, CHLOROPLASTIC"/>
    <property type="match status" value="1"/>
</dbReference>
<protein>
    <submittedName>
        <fullName evidence="3">SufE family protein</fullName>
    </submittedName>
</protein>